<evidence type="ECO:0000256" key="1">
    <source>
        <dbReference type="ARBA" id="ARBA00007074"/>
    </source>
</evidence>
<evidence type="ECO:0000259" key="5">
    <source>
        <dbReference type="PROSITE" id="PS51935"/>
    </source>
</evidence>
<dbReference type="GO" id="GO:0008234">
    <property type="term" value="F:cysteine-type peptidase activity"/>
    <property type="evidence" value="ECO:0007669"/>
    <property type="project" value="UniProtKB-KW"/>
</dbReference>
<name>A0A075V9K9_9PSEU</name>
<protein>
    <submittedName>
        <fullName evidence="6">Conserved putative secreted protein</fullName>
    </submittedName>
</protein>
<dbReference type="Proteomes" id="UP000028492">
    <property type="component" value="Chromosome"/>
</dbReference>
<keyword evidence="4" id="KW-0788">Thiol protease</keyword>
<dbReference type="KEGG" id="aja:AJAP_33660"/>
<dbReference type="Pfam" id="PF00877">
    <property type="entry name" value="NLPC_P60"/>
    <property type="match status" value="1"/>
</dbReference>
<dbReference type="PANTHER" id="PTHR47359:SF3">
    <property type="entry name" value="NLP_P60 DOMAIN-CONTAINING PROTEIN-RELATED"/>
    <property type="match status" value="1"/>
</dbReference>
<sequence length="332" mass="35545">MKIGIIVGVLIAAVFAAVVTTSTVTKVVTDHVEAQSGGIVKTSCDASVGPTLPGQTDRGSSDINKLDEEQKGIVALIISIGKQRTLSPRAWQVAIQAGMTESKLRNLTYGDRDSLGIFQMRPSMGWGTVAQVTDPPYQVNKFFDVLLAVPDWENMRPGDAAQRVERSGFPDRYHNWEPMAALLVQNEGQIVDVVGCGTSVGSVVPPSQAAAQAIKFALAEQGKPYVWGATGPNSYDCSGLMLRAYESAGIIIPRVSRDQYKGGAMLPVRQAQPGDLLFLATVPSNPATIHHVMMYLGDGKIVEAQQTGVPVHIRDFSFDEAEVVAQAVRPGV</sequence>
<dbReference type="InterPro" id="IPR038765">
    <property type="entry name" value="Papain-like_cys_pep_sf"/>
</dbReference>
<dbReference type="GO" id="GO:0006508">
    <property type="term" value="P:proteolysis"/>
    <property type="evidence" value="ECO:0007669"/>
    <property type="project" value="UniProtKB-KW"/>
</dbReference>
<evidence type="ECO:0000256" key="4">
    <source>
        <dbReference type="ARBA" id="ARBA00022807"/>
    </source>
</evidence>
<dbReference type="STRING" id="208439.AJAP_33660"/>
<feature type="domain" description="NlpC/P60" evidence="5">
    <location>
        <begin position="207"/>
        <end position="331"/>
    </location>
</feature>
<dbReference type="eggNOG" id="COG0791">
    <property type="taxonomic scope" value="Bacteria"/>
</dbReference>
<evidence type="ECO:0000256" key="2">
    <source>
        <dbReference type="ARBA" id="ARBA00022670"/>
    </source>
</evidence>
<keyword evidence="2" id="KW-0645">Protease</keyword>
<dbReference type="EMBL" id="CP008953">
    <property type="protein sequence ID" value="AIG79540.1"/>
    <property type="molecule type" value="Genomic_DNA"/>
</dbReference>
<dbReference type="AlphaFoldDB" id="A0A075V9K9"/>
<organism evidence="6 7">
    <name type="scientific">Amycolatopsis japonica</name>
    <dbReference type="NCBI Taxonomy" id="208439"/>
    <lineage>
        <taxon>Bacteria</taxon>
        <taxon>Bacillati</taxon>
        <taxon>Actinomycetota</taxon>
        <taxon>Actinomycetes</taxon>
        <taxon>Pseudonocardiales</taxon>
        <taxon>Pseudonocardiaceae</taxon>
        <taxon>Amycolatopsis</taxon>
        <taxon>Amycolatopsis japonica group</taxon>
    </lineage>
</organism>
<proteinExistence type="inferred from homology"/>
<gene>
    <name evidence="6" type="ORF">AJAP_33660</name>
</gene>
<dbReference type="InterPro" id="IPR051794">
    <property type="entry name" value="PG_Endopeptidase_C40"/>
</dbReference>
<evidence type="ECO:0000313" key="7">
    <source>
        <dbReference type="Proteomes" id="UP000028492"/>
    </source>
</evidence>
<evidence type="ECO:0000313" key="6">
    <source>
        <dbReference type="EMBL" id="AIG79540.1"/>
    </source>
</evidence>
<dbReference type="PROSITE" id="PS51935">
    <property type="entry name" value="NLPC_P60"/>
    <property type="match status" value="1"/>
</dbReference>
<dbReference type="InterPro" id="IPR000064">
    <property type="entry name" value="NLP_P60_dom"/>
</dbReference>
<reference evidence="6 7" key="1">
    <citation type="journal article" date="2014" name="J. Biotechnol.">
        <title>Complete genome sequence of the actinobacterium Amycolatopsis japonica MG417-CF17(T) (=DSM 44213T) producing (S,S)-N,N'-ethylenediaminedisuccinic acid.</title>
        <authorList>
            <person name="Stegmann E."/>
            <person name="Albersmeier A."/>
            <person name="Spohn M."/>
            <person name="Gert H."/>
            <person name="Weber T."/>
            <person name="Wohlleben W."/>
            <person name="Kalinowski J."/>
            <person name="Ruckert C."/>
        </authorList>
    </citation>
    <scope>NUCLEOTIDE SEQUENCE [LARGE SCALE GENOMIC DNA]</scope>
    <source>
        <strain evidence="7">MG417-CF17 (DSM 44213)</strain>
    </source>
</reference>
<keyword evidence="7" id="KW-1185">Reference proteome</keyword>
<keyword evidence="3" id="KW-0378">Hydrolase</keyword>
<dbReference type="SUPFAM" id="SSF54001">
    <property type="entry name" value="Cysteine proteinases"/>
    <property type="match status" value="1"/>
</dbReference>
<dbReference type="HOGENOM" id="CLU_055280_0_0_11"/>
<dbReference type="Gene3D" id="3.90.1720.10">
    <property type="entry name" value="endopeptidase domain like (from Nostoc punctiforme)"/>
    <property type="match status" value="1"/>
</dbReference>
<dbReference type="PANTHER" id="PTHR47359">
    <property type="entry name" value="PEPTIDOGLYCAN DL-ENDOPEPTIDASE CWLO"/>
    <property type="match status" value="1"/>
</dbReference>
<comment type="similarity">
    <text evidence="1">Belongs to the peptidase C40 family.</text>
</comment>
<accession>A0A075V9K9</accession>
<dbReference type="RefSeq" id="WP_038518851.1">
    <property type="nucleotide sequence ID" value="NZ_CP008953.1"/>
</dbReference>
<evidence type="ECO:0000256" key="3">
    <source>
        <dbReference type="ARBA" id="ARBA00022801"/>
    </source>
</evidence>